<dbReference type="AlphaFoldDB" id="A0A4P5PI13"/>
<proteinExistence type="predicted"/>
<evidence type="ECO:0000313" key="2">
    <source>
        <dbReference type="EMBL" id="GCF95292.1"/>
    </source>
</evidence>
<dbReference type="EMBL" id="BJCC01000031">
    <property type="protein sequence ID" value="GCF95292.1"/>
    <property type="molecule type" value="Genomic_DNA"/>
</dbReference>
<gene>
    <name evidence="2" type="ORF">NRIC_31830</name>
</gene>
<feature type="domain" description="Xylose isomerase-like TIM barrel" evidence="1">
    <location>
        <begin position="45"/>
        <end position="281"/>
    </location>
</feature>
<evidence type="ECO:0000313" key="3">
    <source>
        <dbReference type="Proteomes" id="UP000290567"/>
    </source>
</evidence>
<dbReference type="Proteomes" id="UP000290567">
    <property type="component" value="Unassembled WGS sequence"/>
</dbReference>
<dbReference type="OrthoDB" id="256906at2"/>
<keyword evidence="3" id="KW-1185">Reference proteome</keyword>
<dbReference type="PANTHER" id="PTHR12110:SF53">
    <property type="entry name" value="BLR5974 PROTEIN"/>
    <property type="match status" value="1"/>
</dbReference>
<sequence length="312" mass="34986">MKDTNRPIKLGMHTYTLHLSGLGESWGFQEDHAFEQSINLLELMDLAVEWGLDGLHITNVDLVTLDPERLAEVKAAAKAHDLYLEYNVSFDAPCDPRVNSTVKDALLNAKAMGADLVKFSLDIERPRPLYGTCMHPDVMRQLAVRYDEFKENLPLLEELGLTLSIENHCDAYADEVIWLVKQLNHPQVGACVDTMNAMNVLEGPEACIEKMAPYANCCHFCDIELVVDPDGVHSYGTSIGKGDLDCAKILRTLRENAPLDRITFEVEYEIGNETLEVAREKEMQACLDSIDYLRNTLKVGVREVNQPVHAKA</sequence>
<dbReference type="InterPro" id="IPR050312">
    <property type="entry name" value="IolE/XylAMocC-like"/>
</dbReference>
<dbReference type="Gene3D" id="3.20.20.150">
    <property type="entry name" value="Divalent-metal-dependent TIM barrel enzymes"/>
    <property type="match status" value="1"/>
</dbReference>
<name>A0A4P5PI13_9ENTE</name>
<dbReference type="Pfam" id="PF01261">
    <property type="entry name" value="AP_endonuc_2"/>
    <property type="match status" value="1"/>
</dbReference>
<dbReference type="PANTHER" id="PTHR12110">
    <property type="entry name" value="HYDROXYPYRUVATE ISOMERASE"/>
    <property type="match status" value="1"/>
</dbReference>
<protein>
    <recommendedName>
        <fullName evidence="1">Xylose isomerase-like TIM barrel domain-containing protein</fullName>
    </recommendedName>
</protein>
<organism evidence="2 3">
    <name type="scientific">Enterococcus florum</name>
    <dbReference type="NCBI Taxonomy" id="2480627"/>
    <lineage>
        <taxon>Bacteria</taxon>
        <taxon>Bacillati</taxon>
        <taxon>Bacillota</taxon>
        <taxon>Bacilli</taxon>
        <taxon>Lactobacillales</taxon>
        <taxon>Enterococcaceae</taxon>
        <taxon>Enterococcus</taxon>
    </lineage>
</organism>
<dbReference type="InterPro" id="IPR036237">
    <property type="entry name" value="Xyl_isomerase-like_sf"/>
</dbReference>
<accession>A0A4P5PI13</accession>
<dbReference type="InterPro" id="IPR013022">
    <property type="entry name" value="Xyl_isomerase-like_TIM-brl"/>
</dbReference>
<evidence type="ECO:0000259" key="1">
    <source>
        <dbReference type="Pfam" id="PF01261"/>
    </source>
</evidence>
<reference evidence="3" key="1">
    <citation type="submission" date="2019-02" db="EMBL/GenBank/DDBJ databases">
        <title>Draft genome sequence of Enterococcus sp. Gos25-1.</title>
        <authorList>
            <person name="Tanaka N."/>
            <person name="Shiwa Y."/>
            <person name="Fujita N."/>
        </authorList>
    </citation>
    <scope>NUCLEOTIDE SEQUENCE [LARGE SCALE GENOMIC DNA]</scope>
    <source>
        <strain evidence="3">Gos25-1</strain>
    </source>
</reference>
<dbReference type="SUPFAM" id="SSF51658">
    <property type="entry name" value="Xylose isomerase-like"/>
    <property type="match status" value="1"/>
</dbReference>
<comment type="caution">
    <text evidence="2">The sequence shown here is derived from an EMBL/GenBank/DDBJ whole genome shotgun (WGS) entry which is preliminary data.</text>
</comment>